<gene>
    <name evidence="4" type="ORF">JM93_01402</name>
</gene>
<keyword evidence="5" id="KW-1185">Reference proteome</keyword>
<feature type="domain" description="Carbohydrate kinase PfkB" evidence="3">
    <location>
        <begin position="16"/>
        <end position="311"/>
    </location>
</feature>
<dbReference type="AlphaFoldDB" id="A0A562T9S0"/>
<proteinExistence type="predicted"/>
<dbReference type="InterPro" id="IPR029056">
    <property type="entry name" value="Ribokinase-like"/>
</dbReference>
<organism evidence="4 5">
    <name type="scientific">Roseibium hamelinense</name>
    <dbReference type="NCBI Taxonomy" id="150831"/>
    <lineage>
        <taxon>Bacteria</taxon>
        <taxon>Pseudomonadati</taxon>
        <taxon>Pseudomonadota</taxon>
        <taxon>Alphaproteobacteria</taxon>
        <taxon>Hyphomicrobiales</taxon>
        <taxon>Stappiaceae</taxon>
        <taxon>Roseibium</taxon>
    </lineage>
</organism>
<keyword evidence="2 4" id="KW-0418">Kinase</keyword>
<dbReference type="EMBL" id="VLLF01000002">
    <property type="protein sequence ID" value="TWI90421.1"/>
    <property type="molecule type" value="Genomic_DNA"/>
</dbReference>
<comment type="caution">
    <text evidence="4">The sequence shown here is derived from an EMBL/GenBank/DDBJ whole genome shotgun (WGS) entry which is preliminary data.</text>
</comment>
<keyword evidence="1" id="KW-0808">Transferase</keyword>
<dbReference type="GO" id="GO:0016301">
    <property type="term" value="F:kinase activity"/>
    <property type="evidence" value="ECO:0007669"/>
    <property type="project" value="UniProtKB-KW"/>
</dbReference>
<evidence type="ECO:0000256" key="2">
    <source>
        <dbReference type="ARBA" id="ARBA00022777"/>
    </source>
</evidence>
<dbReference type="Proteomes" id="UP000320593">
    <property type="component" value="Unassembled WGS sequence"/>
</dbReference>
<dbReference type="InterPro" id="IPR011611">
    <property type="entry name" value="PfkB_dom"/>
</dbReference>
<dbReference type="RefSeq" id="WP_145341579.1">
    <property type="nucleotide sequence ID" value="NZ_SMLY01000085.1"/>
</dbReference>
<dbReference type="Pfam" id="PF00294">
    <property type="entry name" value="PfkB"/>
    <property type="match status" value="1"/>
</dbReference>
<dbReference type="PANTHER" id="PTHR10584:SF166">
    <property type="entry name" value="RIBOKINASE"/>
    <property type="match status" value="1"/>
</dbReference>
<name>A0A562T9S0_9HYPH</name>
<reference evidence="4 5" key="1">
    <citation type="submission" date="2019-07" db="EMBL/GenBank/DDBJ databases">
        <title>Genomic Encyclopedia of Archaeal and Bacterial Type Strains, Phase II (KMG-II): from individual species to whole genera.</title>
        <authorList>
            <person name="Goeker M."/>
        </authorList>
    </citation>
    <scope>NUCLEOTIDE SEQUENCE [LARGE SCALE GENOMIC DNA]</scope>
    <source>
        <strain evidence="4 5">ATCC BAA-252</strain>
    </source>
</reference>
<protein>
    <submittedName>
        <fullName evidence="4">Pseudouridine kinase</fullName>
    </submittedName>
</protein>
<accession>A0A562T9S0</accession>
<dbReference type="OrthoDB" id="7869371at2"/>
<evidence type="ECO:0000256" key="1">
    <source>
        <dbReference type="ARBA" id="ARBA00022679"/>
    </source>
</evidence>
<dbReference type="Gene3D" id="3.40.1190.20">
    <property type="match status" value="1"/>
</dbReference>
<evidence type="ECO:0000313" key="4">
    <source>
        <dbReference type="EMBL" id="TWI90421.1"/>
    </source>
</evidence>
<sequence length="319" mass="32919">MTPQEIPTANAAHPAIACFGAVHMDTITHARRPIQADTSTPATMSDTPGGVATNVARALARLDVNVQLFGTCGDDPAGQSLKILLQDDGVRTLLTQRPGMTTGRYIAFHNPDGGLISACVDDLILETAPAHLFDEAMQTAAGLATAAWWFADANLPAALLERLSQMCPAGKLAVDGVSQAKAGRLVPILDRIGILFLNVAEARAVLAAATKSDFHDVDRCDRKELAARLLQLGPDTVLITDGASGVYWTTTKQEANLPAEPAKIVDTTGAGDALIAGTLAGLAHGAQFADAAVMGIGAARQTLASAGAVAPTLSLSSLK</sequence>
<evidence type="ECO:0000313" key="5">
    <source>
        <dbReference type="Proteomes" id="UP000320593"/>
    </source>
</evidence>
<evidence type="ECO:0000259" key="3">
    <source>
        <dbReference type="Pfam" id="PF00294"/>
    </source>
</evidence>
<dbReference type="PANTHER" id="PTHR10584">
    <property type="entry name" value="SUGAR KINASE"/>
    <property type="match status" value="1"/>
</dbReference>
<dbReference type="SUPFAM" id="SSF53613">
    <property type="entry name" value="Ribokinase-like"/>
    <property type="match status" value="1"/>
</dbReference>